<dbReference type="RefSeq" id="WP_187320177.1">
    <property type="nucleotide sequence ID" value="NZ_JACSCY010000010.1"/>
</dbReference>
<dbReference type="SUPFAM" id="SSF52743">
    <property type="entry name" value="Subtilisin-like"/>
    <property type="match status" value="1"/>
</dbReference>
<evidence type="ECO:0000256" key="4">
    <source>
        <dbReference type="ARBA" id="ARBA00022825"/>
    </source>
</evidence>
<dbReference type="Pfam" id="PF13365">
    <property type="entry name" value="Trypsin_2"/>
    <property type="match status" value="1"/>
</dbReference>
<dbReference type="InterPro" id="IPR000209">
    <property type="entry name" value="Peptidase_S8/S53_dom"/>
</dbReference>
<dbReference type="Pfam" id="PF00082">
    <property type="entry name" value="Peptidase_S8"/>
    <property type="match status" value="1"/>
</dbReference>
<keyword evidence="2 5" id="KW-0645">Protease</keyword>
<dbReference type="InterPro" id="IPR036852">
    <property type="entry name" value="Peptidase_S8/S53_dom_sf"/>
</dbReference>
<dbReference type="PANTHER" id="PTHR43806:SF11">
    <property type="entry name" value="CEREVISIN-RELATED"/>
    <property type="match status" value="1"/>
</dbReference>
<gene>
    <name evidence="7" type="ORF">H8B15_13285</name>
</gene>
<dbReference type="SUPFAM" id="SSF50494">
    <property type="entry name" value="Trypsin-like serine proteases"/>
    <property type="match status" value="1"/>
</dbReference>
<dbReference type="CDD" id="cd00306">
    <property type="entry name" value="Peptidases_S8_S53"/>
    <property type="match status" value="1"/>
</dbReference>
<dbReference type="InterPro" id="IPR050131">
    <property type="entry name" value="Peptidase_S8_subtilisin-like"/>
</dbReference>
<protein>
    <submittedName>
        <fullName evidence="7">S8 family serine peptidase</fullName>
    </submittedName>
</protein>
<comment type="caution">
    <text evidence="7">The sequence shown here is derived from an EMBL/GenBank/DDBJ whole genome shotgun (WGS) entry which is preliminary data.</text>
</comment>
<name>A0ABR7MLH7_9BACT</name>
<evidence type="ECO:0000256" key="5">
    <source>
        <dbReference type="PROSITE-ProRule" id="PRU01240"/>
    </source>
</evidence>
<dbReference type="InterPro" id="IPR023828">
    <property type="entry name" value="Peptidase_S8_Ser-AS"/>
</dbReference>
<keyword evidence="3 5" id="KW-0378">Hydrolase</keyword>
<dbReference type="Gene3D" id="2.40.10.10">
    <property type="entry name" value="Trypsin-like serine proteases"/>
    <property type="match status" value="2"/>
</dbReference>
<evidence type="ECO:0000313" key="7">
    <source>
        <dbReference type="EMBL" id="MBC6611901.1"/>
    </source>
</evidence>
<dbReference type="PROSITE" id="PS00138">
    <property type="entry name" value="SUBTILASE_SER"/>
    <property type="match status" value="1"/>
</dbReference>
<feature type="active site" description="Charge relay system" evidence="5">
    <location>
        <position position="566"/>
    </location>
</feature>
<dbReference type="PROSITE" id="PS51892">
    <property type="entry name" value="SUBTILASE"/>
    <property type="match status" value="1"/>
</dbReference>
<dbReference type="Proteomes" id="UP000622017">
    <property type="component" value="Unassembled WGS sequence"/>
</dbReference>
<organism evidence="7 8">
    <name type="scientific">Hymenobacter citatus</name>
    <dbReference type="NCBI Taxonomy" id="2763506"/>
    <lineage>
        <taxon>Bacteria</taxon>
        <taxon>Pseudomonadati</taxon>
        <taxon>Bacteroidota</taxon>
        <taxon>Cytophagia</taxon>
        <taxon>Cytophagales</taxon>
        <taxon>Hymenobacteraceae</taxon>
        <taxon>Hymenobacter</taxon>
    </lineage>
</organism>
<dbReference type="Gene3D" id="3.40.50.200">
    <property type="entry name" value="Peptidase S8/S53 domain"/>
    <property type="match status" value="1"/>
</dbReference>
<evidence type="ECO:0000256" key="1">
    <source>
        <dbReference type="ARBA" id="ARBA00011073"/>
    </source>
</evidence>
<sequence length="970" mass="104448">MAIIRSSWAIAQSAAAEYQRFAPEIDQVRHMARLHRQGLASLEEVSPDPARLRARLSREIAHEAWLPGGRTAAFSRAQERMMGSQLDLQEACLLEKLVKFSKAVGRVVLPAGQGLGTGWLIGDGLLLTNHHVLPNAAVAQGSSLMLGYERSAEGKPQNGQTFGLRPDLFYLTPRETTSAEEEVELDFAVVAVESVSEEGKPLSDYGFVPLDGGGGKVIESENCLVIQHPRGDYKKITLRDTRLLLVTNQPDADKHLFYESDTLEGSSGGLVIGLGTGEAIALHRASVPRLNEQGRVLRRDGQPWQEADGDDAVDWIANQGVRVSRLVDFITQASVPPAMSGRKNQLVAAIQRQTAQLPTLPADSGVLPVTLPPLVGGTIPPTSRPAAAGETVDFLVRVSSQQPVRAHVRAALQQRLPGAQIEELVAEETASRLRAYLVVTVPGMQQPWTIAAQLEGLDGVEEAVPDLPRYLAASPTDVAADLRTTQGLKTWESSSGRSEWDESRFLATWLKKSVWLKNLNPSQPADLLEIRRWSQRAAGYDVSSVAAQLKAEGLRALAGLRLVQLDTGYSDHSKVRTGYNLDADYDAIDDDNDARDPLQRGFADFPGHGTRTGSLLIGAADSQVDAAHEGNFGLLHELCAGGYTTRVRLIPFRVARSVILLGSVKRVARAVQLALDHGCHVLTMSMGTLGNAILADLARTVYERGIIWTCAAGNQVKLVVAPGQYPGVICVAASNPADAPWPGSCRGPAVDITAPGGDVYVPILTGDGREDMGYGNGTSYATPHVAAAAMLWLAKNEQEIGEKYPQAWQRVEAFRLSVQRSARPAPNLPAGQFGAGILHIGALLKLRLPDPGELRHAYTGAPGLEKATVKQPLAVRELEYRDWQQWLGSTLELPTAGPSVAGRSQEVAAASLPTLSAPAQQWAQTLESYSGLHRATSALETASGPDPTPNAAYTRLCALQEMQQRPKPNY</sequence>
<comment type="similarity">
    <text evidence="1 5">Belongs to the peptidase S8 family.</text>
</comment>
<evidence type="ECO:0000256" key="3">
    <source>
        <dbReference type="ARBA" id="ARBA00022801"/>
    </source>
</evidence>
<feature type="active site" description="Charge relay system" evidence="5">
    <location>
        <position position="608"/>
    </location>
</feature>
<dbReference type="InterPro" id="IPR009003">
    <property type="entry name" value="Peptidase_S1_PA"/>
</dbReference>
<evidence type="ECO:0000256" key="2">
    <source>
        <dbReference type="ARBA" id="ARBA00022670"/>
    </source>
</evidence>
<dbReference type="PANTHER" id="PTHR43806">
    <property type="entry name" value="PEPTIDASE S8"/>
    <property type="match status" value="1"/>
</dbReference>
<reference evidence="7 8" key="1">
    <citation type="submission" date="2020-08" db="EMBL/GenBank/DDBJ databases">
        <title>Hymenobacter sp.</title>
        <authorList>
            <person name="Kim M.K."/>
        </authorList>
    </citation>
    <scope>NUCLEOTIDE SEQUENCE [LARGE SCALE GENOMIC DNA]</scope>
    <source>
        <strain evidence="7 8">BT507</strain>
    </source>
</reference>
<evidence type="ECO:0000259" key="6">
    <source>
        <dbReference type="Pfam" id="PF00082"/>
    </source>
</evidence>
<proteinExistence type="inferred from homology"/>
<dbReference type="EMBL" id="JACSCY010000010">
    <property type="protein sequence ID" value="MBC6611901.1"/>
    <property type="molecule type" value="Genomic_DNA"/>
</dbReference>
<dbReference type="InterPro" id="IPR043504">
    <property type="entry name" value="Peptidase_S1_PA_chymotrypsin"/>
</dbReference>
<keyword evidence="8" id="KW-1185">Reference proteome</keyword>
<feature type="domain" description="Peptidase S8/S53" evidence="6">
    <location>
        <begin position="565"/>
        <end position="808"/>
    </location>
</feature>
<feature type="active site" description="Charge relay system" evidence="5">
    <location>
        <position position="779"/>
    </location>
</feature>
<keyword evidence="4 5" id="KW-0720">Serine protease</keyword>
<evidence type="ECO:0000313" key="8">
    <source>
        <dbReference type="Proteomes" id="UP000622017"/>
    </source>
</evidence>
<accession>A0ABR7MLH7</accession>